<keyword evidence="8 10" id="KW-0560">Oxidoreductase</keyword>
<name>X8AH44_MYCXE</name>
<dbReference type="NCBIfam" id="NF009910">
    <property type="entry name" value="PRK13370.1-4"/>
    <property type="match status" value="1"/>
</dbReference>
<evidence type="ECO:0000313" key="12">
    <source>
        <dbReference type="EMBL" id="EUA30476.1"/>
    </source>
</evidence>
<dbReference type="HAMAP" id="MF_01653">
    <property type="entry name" value="MhpB"/>
    <property type="match status" value="1"/>
</dbReference>
<dbReference type="SUPFAM" id="SSF53213">
    <property type="entry name" value="LigB-like"/>
    <property type="match status" value="1"/>
</dbReference>
<dbReference type="Pfam" id="PF02900">
    <property type="entry name" value="LigB"/>
    <property type="match status" value="1"/>
</dbReference>
<dbReference type="Gene3D" id="3.40.830.10">
    <property type="entry name" value="LigB-like"/>
    <property type="match status" value="1"/>
</dbReference>
<dbReference type="EC" id="1.13.11.16" evidence="10"/>
<comment type="function">
    <text evidence="10">Catalyzes the non-heme iron(II)-dependent oxidative cleavage of 2,3-dihydroxyphenylpropionic acid and 2,3-dihydroxicinnamic acid into 2-hydroxy-6-ketononadienedioate and 2-hydroxy-6-ketononatrienedioate, respectively.</text>
</comment>
<evidence type="ECO:0000256" key="9">
    <source>
        <dbReference type="ARBA" id="ARBA00023004"/>
    </source>
</evidence>
<feature type="active site" description="Proton acceptor" evidence="10">
    <location>
        <position position="283"/>
    </location>
</feature>
<dbReference type="CDD" id="cd07365">
    <property type="entry name" value="MhpB_like"/>
    <property type="match status" value="1"/>
</dbReference>
<evidence type="ECO:0000256" key="10">
    <source>
        <dbReference type="HAMAP-Rule" id="MF_01653"/>
    </source>
</evidence>
<comment type="pathway">
    <text evidence="3 10">Aromatic compound metabolism; 3-phenylpropanoate degradation.</text>
</comment>
<evidence type="ECO:0000256" key="6">
    <source>
        <dbReference type="ARBA" id="ARBA00022797"/>
    </source>
</evidence>
<dbReference type="EMBL" id="JAOB01000060">
    <property type="protein sequence ID" value="EUA30476.1"/>
    <property type="molecule type" value="Genomic_DNA"/>
</dbReference>
<comment type="subunit">
    <text evidence="5 10">Homotetramer.</text>
</comment>
<comment type="caution">
    <text evidence="12">The sequence shown here is derived from an EMBL/GenBank/DDBJ whole genome shotgun (WGS) entry which is preliminary data.</text>
</comment>
<feature type="active site" description="Proton donor" evidence="10">
    <location>
        <position position="219"/>
    </location>
</feature>
<comment type="catalytic activity">
    <reaction evidence="1 10">
        <text>(2E)-3-(2,3-dihydroxyphenyl)prop-2-enoate + O2 = (2Z,4E,7E)-2-hydroxy-6-oxonona-2,4,7-trienedioate + H(+)</text>
        <dbReference type="Rhea" id="RHEA:25054"/>
        <dbReference type="ChEBI" id="CHEBI:15378"/>
        <dbReference type="ChEBI" id="CHEBI:15379"/>
        <dbReference type="ChEBI" id="CHEBI:58642"/>
        <dbReference type="ChEBI" id="CHEBI:66888"/>
        <dbReference type="EC" id="1.13.11.16"/>
    </reaction>
</comment>
<evidence type="ECO:0000256" key="3">
    <source>
        <dbReference type="ARBA" id="ARBA00005207"/>
    </source>
</evidence>
<keyword evidence="9 10" id="KW-0408">Iron</keyword>
<feature type="domain" description="Extradiol ring-cleavage dioxygenase class III enzyme subunit B" evidence="11">
    <location>
        <begin position="114"/>
        <end position="408"/>
    </location>
</feature>
<proteinExistence type="inferred from homology"/>
<keyword evidence="6 10" id="KW-0058">Aromatic hydrocarbons catabolism</keyword>
<evidence type="ECO:0000259" key="11">
    <source>
        <dbReference type="Pfam" id="PF02900"/>
    </source>
</evidence>
<dbReference type="InterPro" id="IPR004183">
    <property type="entry name" value="Xdiol_dOase_suB"/>
</dbReference>
<dbReference type="PATRIC" id="fig|1299334.3.peg.6408"/>
<dbReference type="InterPro" id="IPR023789">
    <property type="entry name" value="DHPP/DHXA_dioxygenase"/>
</dbReference>
<evidence type="ECO:0000256" key="7">
    <source>
        <dbReference type="ARBA" id="ARBA00022964"/>
    </source>
</evidence>
<comment type="cofactor">
    <cofactor evidence="10">
        <name>Fe(2+)</name>
        <dbReference type="ChEBI" id="CHEBI:29033"/>
    </cofactor>
</comment>
<evidence type="ECO:0000256" key="2">
    <source>
        <dbReference type="ARBA" id="ARBA00001843"/>
    </source>
</evidence>
<accession>X8AH44</accession>
<evidence type="ECO:0000256" key="5">
    <source>
        <dbReference type="ARBA" id="ARBA00011881"/>
    </source>
</evidence>
<dbReference type="UniPathway" id="UPA00714"/>
<evidence type="ECO:0000256" key="4">
    <source>
        <dbReference type="ARBA" id="ARBA00007030"/>
    </source>
</evidence>
<dbReference type="AlphaFoldDB" id="X8AH44"/>
<dbReference type="GO" id="GO:0019380">
    <property type="term" value="P:3-phenylpropionate catabolic process"/>
    <property type="evidence" value="ECO:0007669"/>
    <property type="project" value="UniProtKB-UniRule"/>
</dbReference>
<gene>
    <name evidence="10 12" type="primary">mhpB</name>
    <name evidence="12" type="ORF">I553_4733</name>
</gene>
<comment type="catalytic activity">
    <reaction evidence="2 10">
        <text>3-(2,3-dihydroxyphenyl)propanoate + O2 = (2Z,4E)-2-hydroxy-6-oxonona-2,4-dienedioate + H(+)</text>
        <dbReference type="Rhea" id="RHEA:23840"/>
        <dbReference type="ChEBI" id="CHEBI:15378"/>
        <dbReference type="ChEBI" id="CHEBI:15379"/>
        <dbReference type="ChEBI" id="CHEBI:46951"/>
        <dbReference type="ChEBI" id="CHEBI:66887"/>
        <dbReference type="EC" id="1.13.11.16"/>
    </reaction>
</comment>
<comment type="similarity">
    <text evidence="4 10">Belongs to the LigB/MhpB extradiol dioxygenase family.</text>
</comment>
<protein>
    <recommendedName>
        <fullName evidence="10">2,3-dihydroxyphenylpropionate/2,3-dihydroxicinnamic acid 1,2-dioxygenase</fullName>
        <ecNumber evidence="10">1.13.11.16</ecNumber>
    </recommendedName>
    <alternativeName>
        <fullName evidence="10">3-carboxyethylcatechol 2,3-dioxygenase</fullName>
    </alternativeName>
</protein>
<keyword evidence="7 10" id="KW-0223">Dioxygenase</keyword>
<organism evidence="12">
    <name type="scientific">Mycobacterium xenopi 4042</name>
    <dbReference type="NCBI Taxonomy" id="1299334"/>
    <lineage>
        <taxon>Bacteria</taxon>
        <taxon>Bacillati</taxon>
        <taxon>Actinomycetota</taxon>
        <taxon>Actinomycetes</taxon>
        <taxon>Mycobacteriales</taxon>
        <taxon>Mycobacteriaceae</taxon>
        <taxon>Mycobacterium</taxon>
    </lineage>
</organism>
<dbReference type="GO" id="GO:0008198">
    <property type="term" value="F:ferrous iron binding"/>
    <property type="evidence" value="ECO:0007669"/>
    <property type="project" value="InterPro"/>
</dbReference>
<dbReference type="GO" id="GO:0047070">
    <property type="term" value="F:3-carboxyethylcatechol 2,3-dioxygenase activity"/>
    <property type="evidence" value="ECO:0007669"/>
    <property type="project" value="UniProtKB-UniRule"/>
</dbReference>
<sequence length="416" mass="44523">MLCWSNNPRALLGNDVFERWKGLGARFVVVRPMTQLHWTGHDDPDVVTVGDRTGALKSWFDAHVESVLFLRPDRCIAGACIAQRAPEVSASLFNVLHLTQGGGNGAVGSVLYVHSPLLNLPGPSQDLLDDINSALADARKFVREYDPELVVIFAPDHYNGFFYKLMPPFCIGTAAEGVGDYGTQAGPLNVPADIATACAEAVLDAGVDVAISASMQVDHGAVQPLQALFGDAAQPSVIPIFINSVATPLGPIRRVRALGEAVGGYLATLSNRVLVVGSGGLSHDPPVPTLVSASPSALERIVHGRPMTSEQRQARQVAVMAAAHDFAHGESQLQPLNPAWDHRLLEILDHGHLADLDSWSNSWIAHEAGNSAHEIRTWVAAFAALATQGAYKTLLRYYRPAPELIAAFAVRTAVRA</sequence>
<evidence type="ECO:0000256" key="8">
    <source>
        <dbReference type="ARBA" id="ARBA00023002"/>
    </source>
</evidence>
<evidence type="ECO:0000256" key="1">
    <source>
        <dbReference type="ARBA" id="ARBA00001748"/>
    </source>
</evidence>
<reference evidence="12" key="1">
    <citation type="submission" date="2014-01" db="EMBL/GenBank/DDBJ databases">
        <authorList>
            <person name="Brown-Elliot B."/>
            <person name="Wallace R."/>
            <person name="Lenaerts A."/>
            <person name="Ordway D."/>
            <person name="DeGroote M.A."/>
            <person name="Parker T."/>
            <person name="Sizemore C."/>
            <person name="Tallon L.J."/>
            <person name="Sadzewicz L.K."/>
            <person name="Sengamalay N."/>
            <person name="Fraser C.M."/>
            <person name="Hine E."/>
            <person name="Shefchek K.A."/>
            <person name="Das S.P."/>
            <person name="Tettelin H."/>
        </authorList>
    </citation>
    <scope>NUCLEOTIDE SEQUENCE [LARGE SCALE GENOMIC DNA]</scope>
    <source>
        <strain evidence="12">4042</strain>
    </source>
</reference>